<protein>
    <submittedName>
        <fullName evidence="1">Uncharacterized protein</fullName>
    </submittedName>
</protein>
<keyword evidence="2" id="KW-1185">Reference proteome</keyword>
<dbReference type="Proteomes" id="UP000593579">
    <property type="component" value="Unassembled WGS sequence"/>
</dbReference>
<evidence type="ECO:0000313" key="2">
    <source>
        <dbReference type="Proteomes" id="UP000593579"/>
    </source>
</evidence>
<comment type="caution">
    <text evidence="1">The sequence shown here is derived from an EMBL/GenBank/DDBJ whole genome shotgun (WGS) entry which is preliminary data.</text>
</comment>
<dbReference type="AlphaFoldDB" id="A0A7J9BK88"/>
<gene>
    <name evidence="1" type="ORF">Gogos_010119</name>
</gene>
<sequence>MVALPKPIPRFLLRLTINTGGSVL</sequence>
<organism evidence="1 2">
    <name type="scientific">Gossypium gossypioides</name>
    <name type="common">Mexican cotton</name>
    <name type="synonym">Selera gossypioides</name>
    <dbReference type="NCBI Taxonomy" id="34282"/>
    <lineage>
        <taxon>Eukaryota</taxon>
        <taxon>Viridiplantae</taxon>
        <taxon>Streptophyta</taxon>
        <taxon>Embryophyta</taxon>
        <taxon>Tracheophyta</taxon>
        <taxon>Spermatophyta</taxon>
        <taxon>Magnoliopsida</taxon>
        <taxon>eudicotyledons</taxon>
        <taxon>Gunneridae</taxon>
        <taxon>Pentapetalae</taxon>
        <taxon>rosids</taxon>
        <taxon>malvids</taxon>
        <taxon>Malvales</taxon>
        <taxon>Malvaceae</taxon>
        <taxon>Malvoideae</taxon>
        <taxon>Gossypium</taxon>
    </lineage>
</organism>
<accession>A0A7J9BK88</accession>
<dbReference type="EMBL" id="JABEZY010000004">
    <property type="protein sequence ID" value="MBA0736583.1"/>
    <property type="molecule type" value="Genomic_DNA"/>
</dbReference>
<reference evidence="1 2" key="1">
    <citation type="journal article" date="2019" name="Genome Biol. Evol.">
        <title>Insights into the evolution of the New World diploid cottons (Gossypium, subgenus Houzingenia) based on genome sequencing.</title>
        <authorList>
            <person name="Grover C.E."/>
            <person name="Arick M.A. 2nd"/>
            <person name="Thrash A."/>
            <person name="Conover J.L."/>
            <person name="Sanders W.S."/>
            <person name="Peterson D.G."/>
            <person name="Frelichowski J.E."/>
            <person name="Scheffler J.A."/>
            <person name="Scheffler B.E."/>
            <person name="Wendel J.F."/>
        </authorList>
    </citation>
    <scope>NUCLEOTIDE SEQUENCE [LARGE SCALE GENOMIC DNA]</scope>
    <source>
        <strain evidence="1">5</strain>
        <tissue evidence="1">Leaf</tissue>
    </source>
</reference>
<proteinExistence type="predicted"/>
<evidence type="ECO:0000313" key="1">
    <source>
        <dbReference type="EMBL" id="MBA0736583.1"/>
    </source>
</evidence>
<name>A0A7J9BK88_GOSGO</name>